<evidence type="ECO:0000313" key="4">
    <source>
        <dbReference type="EMBL" id="GHA73669.1"/>
    </source>
</evidence>
<dbReference type="Pfam" id="PF00072">
    <property type="entry name" value="Response_reg"/>
    <property type="match status" value="1"/>
</dbReference>
<dbReference type="SUPFAM" id="SSF52172">
    <property type="entry name" value="CheY-like"/>
    <property type="match status" value="1"/>
</dbReference>
<dbReference type="SMART" id="SM00448">
    <property type="entry name" value="REC"/>
    <property type="match status" value="1"/>
</dbReference>
<dbReference type="InterPro" id="IPR011006">
    <property type="entry name" value="CheY-like_superfamily"/>
</dbReference>
<gene>
    <name evidence="4" type="ORF">GCM10010345_90440</name>
</gene>
<accession>A0ABQ3DCG1</accession>
<evidence type="ECO:0000313" key="5">
    <source>
        <dbReference type="Proteomes" id="UP000653644"/>
    </source>
</evidence>
<dbReference type="Gene3D" id="3.40.50.2300">
    <property type="match status" value="1"/>
</dbReference>
<dbReference type="EMBL" id="BMVN01000092">
    <property type="protein sequence ID" value="GHA73669.1"/>
    <property type="molecule type" value="Genomic_DNA"/>
</dbReference>
<dbReference type="PROSITE" id="PS50110">
    <property type="entry name" value="RESPONSE_REGULATORY"/>
    <property type="match status" value="1"/>
</dbReference>
<keyword evidence="5" id="KW-1185">Reference proteome</keyword>
<evidence type="ECO:0000256" key="1">
    <source>
        <dbReference type="ARBA" id="ARBA00022553"/>
    </source>
</evidence>
<dbReference type="InterPro" id="IPR050595">
    <property type="entry name" value="Bact_response_regulator"/>
</dbReference>
<protein>
    <recommendedName>
        <fullName evidence="3">Response regulatory domain-containing protein</fullName>
    </recommendedName>
</protein>
<comment type="caution">
    <text evidence="4">The sequence shown here is derived from an EMBL/GenBank/DDBJ whole genome shotgun (WGS) entry which is preliminary data.</text>
</comment>
<sequence length="153" mass="16637">MRRGRVGIPAPHRAVTWGCPYGSALGARGILVSMSVNIVVVDDDPGFRRIARLLLAARGLHVVAESEDGASALAAVREHRPDGLLLDLHLPDHDGVAVARMVREEDTPPRIVLTSTEQSFWSTEELEEAGIESFIAKDRLFDADLKGIFHPPA</sequence>
<dbReference type="Proteomes" id="UP000653644">
    <property type="component" value="Unassembled WGS sequence"/>
</dbReference>
<keyword evidence="1 2" id="KW-0597">Phosphoprotein</keyword>
<evidence type="ECO:0000259" key="3">
    <source>
        <dbReference type="PROSITE" id="PS50110"/>
    </source>
</evidence>
<reference evidence="5" key="1">
    <citation type="journal article" date="2019" name="Int. J. Syst. Evol. Microbiol.">
        <title>The Global Catalogue of Microorganisms (GCM) 10K type strain sequencing project: providing services to taxonomists for standard genome sequencing and annotation.</title>
        <authorList>
            <consortium name="The Broad Institute Genomics Platform"/>
            <consortium name="The Broad Institute Genome Sequencing Center for Infectious Disease"/>
            <person name="Wu L."/>
            <person name="Ma J."/>
        </authorList>
    </citation>
    <scope>NUCLEOTIDE SEQUENCE [LARGE SCALE GENOMIC DNA]</scope>
    <source>
        <strain evidence="5">JCM 4733</strain>
    </source>
</reference>
<name>A0ABQ3DCG1_9ACTN</name>
<dbReference type="PANTHER" id="PTHR44591:SF18">
    <property type="entry name" value="REGULATORY PROTEIN"/>
    <property type="match status" value="1"/>
</dbReference>
<evidence type="ECO:0000256" key="2">
    <source>
        <dbReference type="PROSITE-ProRule" id="PRU00169"/>
    </source>
</evidence>
<proteinExistence type="predicted"/>
<organism evidence="4 5">
    <name type="scientific">Streptomyces canarius</name>
    <dbReference type="NCBI Taxonomy" id="285453"/>
    <lineage>
        <taxon>Bacteria</taxon>
        <taxon>Bacillati</taxon>
        <taxon>Actinomycetota</taxon>
        <taxon>Actinomycetes</taxon>
        <taxon>Kitasatosporales</taxon>
        <taxon>Streptomycetaceae</taxon>
        <taxon>Streptomyces</taxon>
    </lineage>
</organism>
<dbReference type="InterPro" id="IPR001789">
    <property type="entry name" value="Sig_transdc_resp-reg_receiver"/>
</dbReference>
<dbReference type="PANTHER" id="PTHR44591">
    <property type="entry name" value="STRESS RESPONSE REGULATOR PROTEIN 1"/>
    <property type="match status" value="1"/>
</dbReference>
<feature type="domain" description="Response regulatory" evidence="3">
    <location>
        <begin position="37"/>
        <end position="152"/>
    </location>
</feature>
<feature type="modified residue" description="4-aspartylphosphate" evidence="2">
    <location>
        <position position="87"/>
    </location>
</feature>